<protein>
    <submittedName>
        <fullName evidence="5">Phage tail protein</fullName>
    </submittedName>
</protein>
<dbReference type="Proteomes" id="UP000277803">
    <property type="component" value="Unassembled WGS sequence"/>
</dbReference>
<accession>A0A3A6WC26</accession>
<sequence length="519" mass="58438">MATKKRKSTQPQDQGISAKELYTKLESKREPYVQRAISCAKLTLPHVFHDKNDDGNTKFNTPYQSIGARGVNNLTSKLVLALFPPNEGFFKLGLSTEMKRQLINSSPEVYEEKTQEIEQALMRYEQASLKYLEEIQFRSTAQEASRHLIITGNGVVFLPPDRDGTKFYDLNHFVVQRDGVDTVVTLITKDTLLKRTLPPEAYNLVPDKKDDEEVEVYTKCDLVDDNYECFSEVDGVLINGSEQSYPKEKFPYIVLRMTKGSNEDYGRSMVEEYLGDLTSLEKLSKALVTMASISARTLYLVNPNGITRPKLLQDAQEGDFVSGRIEDIQALQLNKYPDMQTTKATADTIEQRLSFAFLLSNVVQRNAERVTAEEIRTVASELEDTLSGVYSILTQEFQLPLVRRVLAVLMAKGELAQLPNGFIEPTITTGMEALGRGHDFNKFMTFMSVVGQMPDAMGYMKINQWLVAIATSLGIDTTGLIKTDEEIQQEQQQAMEAQQEQALVEQAMSSTMNESEVTQ</sequence>
<evidence type="ECO:0000256" key="2">
    <source>
        <dbReference type="ARBA" id="ARBA00022612"/>
    </source>
</evidence>
<evidence type="ECO:0000256" key="4">
    <source>
        <dbReference type="SAM" id="MobiDB-lite"/>
    </source>
</evidence>
<dbReference type="EMBL" id="QXZZ01000036">
    <property type="protein sequence ID" value="RJY49972.1"/>
    <property type="molecule type" value="Genomic_DNA"/>
</dbReference>
<feature type="compositionally biased region" description="Polar residues" evidence="4">
    <location>
        <begin position="508"/>
        <end position="519"/>
    </location>
</feature>
<evidence type="ECO:0000313" key="5">
    <source>
        <dbReference type="EMBL" id="RJY49972.1"/>
    </source>
</evidence>
<evidence type="ECO:0000256" key="1">
    <source>
        <dbReference type="ARBA" id="ARBA00004328"/>
    </source>
</evidence>
<keyword evidence="3" id="KW-0231">Viral genome packaging</keyword>
<evidence type="ECO:0000256" key="3">
    <source>
        <dbReference type="ARBA" id="ARBA00023219"/>
    </source>
</evidence>
<comment type="caution">
    <text evidence="5">The sequence shown here is derived from an EMBL/GenBank/DDBJ whole genome shotgun (WGS) entry which is preliminary data.</text>
</comment>
<feature type="region of interest" description="Disordered" evidence="4">
    <location>
        <begin position="491"/>
        <end position="519"/>
    </location>
</feature>
<evidence type="ECO:0000313" key="6">
    <source>
        <dbReference type="Proteomes" id="UP000277803"/>
    </source>
</evidence>
<dbReference type="InterPro" id="IPR020991">
    <property type="entry name" value="Connector_podovirus"/>
</dbReference>
<organism evidence="5 6">
    <name type="scientific">Veillonella atypica</name>
    <dbReference type="NCBI Taxonomy" id="39777"/>
    <lineage>
        <taxon>Bacteria</taxon>
        <taxon>Bacillati</taxon>
        <taxon>Bacillota</taxon>
        <taxon>Negativicutes</taxon>
        <taxon>Veillonellales</taxon>
        <taxon>Veillonellaceae</taxon>
        <taxon>Veillonella</taxon>
    </lineage>
</organism>
<dbReference type="AlphaFoldDB" id="A0A3A6WC26"/>
<reference evidence="5 6" key="1">
    <citation type="submission" date="2018-09" db="EMBL/GenBank/DDBJ databases">
        <title>Genome sequence of Veillonella atypica isolated from periodontal Korean patients.</title>
        <authorList>
            <person name="Lee J.-H."/>
            <person name="Moon J.-H."/>
            <person name="Shin S.-Y."/>
        </authorList>
    </citation>
    <scope>NUCLEOTIDE SEQUENCE [LARGE SCALE GENOMIC DNA]</scope>
    <source>
        <strain evidence="5 6">KHUD_V1</strain>
    </source>
</reference>
<keyword evidence="2" id="KW-1188">Viral release from host cell</keyword>
<dbReference type="RefSeq" id="WP_119982869.1">
    <property type="nucleotide sequence ID" value="NZ_QXZZ01000036.1"/>
</dbReference>
<proteinExistence type="predicted"/>
<name>A0A3A6WC26_9FIRM</name>
<dbReference type="Pfam" id="PF12236">
    <property type="entry name" value="Head-tail_con"/>
    <property type="match status" value="1"/>
</dbReference>
<feature type="compositionally biased region" description="Low complexity" evidence="4">
    <location>
        <begin position="491"/>
        <end position="507"/>
    </location>
</feature>
<gene>
    <name evidence="5" type="ORF">D2965_08380</name>
</gene>
<comment type="subcellular location">
    <subcellularLocation>
        <location evidence="1">Virion</location>
    </subcellularLocation>
</comment>